<dbReference type="Proteomes" id="UP000193090">
    <property type="component" value="Unassembled WGS sequence"/>
</dbReference>
<reference evidence="2 3" key="1">
    <citation type="submission" date="2016-01" db="EMBL/GenBank/DDBJ databases">
        <title>The new phylogeny of the genus Mycobacterium.</title>
        <authorList>
            <person name="Tarcisio F."/>
            <person name="Conor M."/>
            <person name="Antonella G."/>
            <person name="Elisabetta G."/>
            <person name="Giulia F.S."/>
            <person name="Sara T."/>
            <person name="Anna F."/>
            <person name="Clotilde B."/>
            <person name="Roberto B."/>
            <person name="Veronica D.S."/>
            <person name="Fabio R."/>
            <person name="Monica P."/>
            <person name="Olivier J."/>
            <person name="Enrico T."/>
            <person name="Nicola S."/>
        </authorList>
    </citation>
    <scope>NUCLEOTIDE SEQUENCE [LARGE SCALE GENOMIC DNA]</scope>
    <source>
        <strain evidence="2 3">DSM 44153</strain>
    </source>
</reference>
<evidence type="ECO:0000256" key="1">
    <source>
        <dbReference type="SAM" id="Phobius"/>
    </source>
</evidence>
<keyword evidence="1" id="KW-1133">Transmembrane helix</keyword>
<sequence>MAVAGSPAPLSTARRALCVDYALIAAVALVATWSQNLAYGVGTSTATAFLRDTTVTPAARSITADILLLTLAVVVVMVIEARKHGVRFVWLYVAASLLTAISVTFPLFLIARERRLGAAGTARLRPVDTALLVVAGAAILAATVWVDTR</sequence>
<dbReference type="STRING" id="1798.AWC30_15245"/>
<evidence type="ECO:0008006" key="4">
    <source>
        <dbReference type="Google" id="ProtNLM"/>
    </source>
</evidence>
<gene>
    <name evidence="2" type="ORF">AWC30_15245</name>
</gene>
<dbReference type="Pfam" id="PF11196">
    <property type="entry name" value="DUF2834"/>
    <property type="match status" value="1"/>
</dbReference>
<comment type="caution">
    <text evidence="2">The sequence shown here is derived from an EMBL/GenBank/DDBJ whole genome shotgun (WGS) entry which is preliminary data.</text>
</comment>
<organism evidence="2 3">
    <name type="scientific">Mycolicibacillus trivialis</name>
    <dbReference type="NCBI Taxonomy" id="1798"/>
    <lineage>
        <taxon>Bacteria</taxon>
        <taxon>Bacillati</taxon>
        <taxon>Actinomycetota</taxon>
        <taxon>Actinomycetes</taxon>
        <taxon>Mycobacteriales</taxon>
        <taxon>Mycobacteriaceae</taxon>
        <taxon>Mycolicibacillus</taxon>
    </lineage>
</organism>
<feature type="transmembrane region" description="Helical" evidence="1">
    <location>
        <begin position="21"/>
        <end position="42"/>
    </location>
</feature>
<accession>A0A1X2EFZ9</accession>
<keyword evidence="1" id="KW-0472">Membrane</keyword>
<feature type="transmembrane region" description="Helical" evidence="1">
    <location>
        <begin position="62"/>
        <end position="81"/>
    </location>
</feature>
<keyword evidence="3" id="KW-1185">Reference proteome</keyword>
<name>A0A1X2EFZ9_9MYCO</name>
<proteinExistence type="predicted"/>
<dbReference type="OrthoDB" id="4231743at2"/>
<protein>
    <recommendedName>
        <fullName evidence="4">DUF2834 domain-containing protein</fullName>
    </recommendedName>
</protein>
<dbReference type="RefSeq" id="WP_085111054.1">
    <property type="nucleotide sequence ID" value="NZ_JACKSN010000109.1"/>
</dbReference>
<evidence type="ECO:0000313" key="2">
    <source>
        <dbReference type="EMBL" id="ORX00603.1"/>
    </source>
</evidence>
<evidence type="ECO:0000313" key="3">
    <source>
        <dbReference type="Proteomes" id="UP000193090"/>
    </source>
</evidence>
<feature type="transmembrane region" description="Helical" evidence="1">
    <location>
        <begin position="88"/>
        <end position="109"/>
    </location>
</feature>
<feature type="transmembrane region" description="Helical" evidence="1">
    <location>
        <begin position="129"/>
        <end position="146"/>
    </location>
</feature>
<keyword evidence="1" id="KW-0812">Transmembrane</keyword>
<dbReference type="EMBL" id="LQPZ01000041">
    <property type="protein sequence ID" value="ORX00603.1"/>
    <property type="molecule type" value="Genomic_DNA"/>
</dbReference>
<dbReference type="InterPro" id="IPR021362">
    <property type="entry name" value="DUF2834"/>
</dbReference>
<dbReference type="AlphaFoldDB" id="A0A1X2EFZ9"/>